<dbReference type="InterPro" id="IPR012854">
    <property type="entry name" value="Cu_amine_oxidase-like_N"/>
</dbReference>
<evidence type="ECO:0000259" key="1">
    <source>
        <dbReference type="Pfam" id="PF07833"/>
    </source>
</evidence>
<keyword evidence="3" id="KW-1185">Reference proteome</keyword>
<dbReference type="Proteomes" id="UP000730618">
    <property type="component" value="Unassembled WGS sequence"/>
</dbReference>
<proteinExistence type="predicted"/>
<evidence type="ECO:0000313" key="3">
    <source>
        <dbReference type="Proteomes" id="UP000730618"/>
    </source>
</evidence>
<gene>
    <name evidence="2" type="ORF">PAECIP111802_04362</name>
</gene>
<reference evidence="2 3" key="1">
    <citation type="submission" date="2021-06" db="EMBL/GenBank/DDBJ databases">
        <authorList>
            <person name="Criscuolo A."/>
        </authorList>
    </citation>
    <scope>NUCLEOTIDE SEQUENCE [LARGE SCALE GENOMIC DNA]</scope>
    <source>
        <strain evidence="3">CIP 111802</strain>
    </source>
</reference>
<dbReference type="EMBL" id="CAJVCE010000013">
    <property type="protein sequence ID" value="CAG7648966.1"/>
    <property type="molecule type" value="Genomic_DNA"/>
</dbReference>
<accession>A0ABM8VLS1</accession>
<sequence>MFKKLLSVLLTVNLVFFIILPTAFAEQSDPGIILYLDGTKITFDEKPQIAGGTTLVQVAPIFKSLGLEVEWDRETETVTGKTKDINIQLTIGEAEATVNGEKRKLDAAACIINGYTFVPLRFIGESTGSNVTWDEKSSTVFITRPIAESFVKDLNLDINKEMTKEEVRKQEKSHFIYQDQSGLLFERSINGQKTLLSYDFKDNQLQSAMYTISEKYIKHISYVNEYDHIKDMLTEHYGPSDFESAKWNNDLYRKDKGQWEQAVALNHVRFTTYWDTRTVSVMLTLDNYKSNKSITLYIKCK</sequence>
<name>A0ABM8VLS1_9BACL</name>
<protein>
    <recommendedName>
        <fullName evidence="1">Copper amine oxidase-like N-terminal domain-containing protein</fullName>
    </recommendedName>
</protein>
<dbReference type="RefSeq" id="WP_218100656.1">
    <property type="nucleotide sequence ID" value="NZ_CAJVCE010000013.1"/>
</dbReference>
<organism evidence="2 3">
    <name type="scientific">Paenibacillus allorhizosphaerae</name>
    <dbReference type="NCBI Taxonomy" id="2849866"/>
    <lineage>
        <taxon>Bacteria</taxon>
        <taxon>Bacillati</taxon>
        <taxon>Bacillota</taxon>
        <taxon>Bacilli</taxon>
        <taxon>Bacillales</taxon>
        <taxon>Paenibacillaceae</taxon>
        <taxon>Paenibacillus</taxon>
    </lineage>
</organism>
<feature type="domain" description="Copper amine oxidase-like N-terminal" evidence="1">
    <location>
        <begin position="36"/>
        <end position="142"/>
    </location>
</feature>
<dbReference type="Pfam" id="PF07833">
    <property type="entry name" value="Cu_amine_oxidN1"/>
    <property type="match status" value="1"/>
</dbReference>
<comment type="caution">
    <text evidence="2">The sequence shown here is derived from an EMBL/GenBank/DDBJ whole genome shotgun (WGS) entry which is preliminary data.</text>
</comment>
<evidence type="ECO:0000313" key="2">
    <source>
        <dbReference type="EMBL" id="CAG7648966.1"/>
    </source>
</evidence>